<dbReference type="InterPro" id="IPR018338">
    <property type="entry name" value="Carbonic_anhydrase_a-class_CS"/>
</dbReference>
<keyword evidence="3 4" id="KW-0862">Zinc</keyword>
<name>A0A336LJS0_CULSO</name>
<dbReference type="GO" id="GO:0005737">
    <property type="term" value="C:cytoplasm"/>
    <property type="evidence" value="ECO:0007669"/>
    <property type="project" value="TreeGrafter"/>
</dbReference>
<evidence type="ECO:0000256" key="4">
    <source>
        <dbReference type="RuleBase" id="RU367011"/>
    </source>
</evidence>
<sequence>MAKMFNKIFSISLILLLMMSICSWGTSKAYSVKTSQSDSTNEQSVSNPSNNGQYRKRNPDYDDCLFYVHDLVDDGQQLRQKRGFYETISNFTRTSVDNIFNWGKSLSASLSNSTSLWQNHQNNNKNELKRDEERSEIISPRAINEVKIVDTQIPRVKARKVVKFMPDNEKHCKCSSTVNQNDINFIDTHPLVFDDLFRRAHWTEESLLPFFSHDPNKNDGPNNWENAAPACGGNHQSPIALNDRDGVFITNRPLKITGLHTVPKSILQQNDGHSVKFIPNYEQGEEVSISGGPLTDEYILQQFHFHWGSTDNHGSEHTLNKRRFANEVHFVFYNSRYRSFDEAAPSPRGLAVVAFFYEVNHSLKGSLLANGLESVINWNDTNTLDMHETFSMGEMIGDVPFDFISYAGSLTTPPCYETVTWIVSTKILQAAPRELEAFRKLKNSSGNQMVNNFRPLQKRNSRKFYYFFDY</sequence>
<protein>
    <recommendedName>
        <fullName evidence="4">Carbonic anhydrase</fullName>
        <ecNumber evidence="4">4.2.1.1</ecNumber>
    </recommendedName>
</protein>
<dbReference type="InterPro" id="IPR023561">
    <property type="entry name" value="Carbonic_anhydrase_a-class"/>
</dbReference>
<dbReference type="GO" id="GO:0004089">
    <property type="term" value="F:carbonate dehydratase activity"/>
    <property type="evidence" value="ECO:0007669"/>
    <property type="project" value="UniProtKB-UniRule"/>
</dbReference>
<feature type="region of interest" description="Disordered" evidence="5">
    <location>
        <begin position="35"/>
        <end position="57"/>
    </location>
</feature>
<comment type="function">
    <text evidence="4">Reversible hydration of carbon dioxide.</text>
</comment>
<dbReference type="PROSITE" id="PS00162">
    <property type="entry name" value="ALPHA_CA_1"/>
    <property type="match status" value="1"/>
</dbReference>
<feature type="compositionally biased region" description="Polar residues" evidence="5">
    <location>
        <begin position="35"/>
        <end position="53"/>
    </location>
</feature>
<dbReference type="EMBL" id="UFQT01000027">
    <property type="protein sequence ID" value="SSX18176.1"/>
    <property type="molecule type" value="Genomic_DNA"/>
</dbReference>
<dbReference type="Pfam" id="PF00194">
    <property type="entry name" value="Carb_anhydrase"/>
    <property type="match status" value="1"/>
</dbReference>
<accession>A0A336LJS0</accession>
<evidence type="ECO:0000256" key="5">
    <source>
        <dbReference type="SAM" id="MobiDB-lite"/>
    </source>
</evidence>
<dbReference type="GO" id="GO:0008270">
    <property type="term" value="F:zinc ion binding"/>
    <property type="evidence" value="ECO:0007669"/>
    <property type="project" value="UniProtKB-UniRule"/>
</dbReference>
<dbReference type="InterPro" id="IPR036398">
    <property type="entry name" value="CA_dom_sf"/>
</dbReference>
<keyword evidence="4" id="KW-0456">Lyase</keyword>
<evidence type="ECO:0000256" key="2">
    <source>
        <dbReference type="ARBA" id="ARBA00022723"/>
    </source>
</evidence>
<evidence type="ECO:0000313" key="7">
    <source>
        <dbReference type="EMBL" id="SSX18176.1"/>
    </source>
</evidence>
<dbReference type="VEuPathDB" id="VectorBase:CSON007405"/>
<feature type="signal peptide" evidence="4">
    <location>
        <begin position="1"/>
        <end position="29"/>
    </location>
</feature>
<reference evidence="7" key="1">
    <citation type="submission" date="2018-07" db="EMBL/GenBank/DDBJ databases">
        <authorList>
            <person name="Quirk P.G."/>
            <person name="Krulwich T.A."/>
        </authorList>
    </citation>
    <scope>NUCLEOTIDE SEQUENCE</scope>
</reference>
<dbReference type="AlphaFoldDB" id="A0A336LJS0"/>
<dbReference type="InterPro" id="IPR001148">
    <property type="entry name" value="CA_dom"/>
</dbReference>
<dbReference type="EC" id="4.2.1.1" evidence="4"/>
<keyword evidence="2 4" id="KW-0479">Metal-binding</keyword>
<gene>
    <name evidence="7" type="primary">CSON007405</name>
</gene>
<proteinExistence type="inferred from homology"/>
<evidence type="ECO:0000256" key="1">
    <source>
        <dbReference type="ARBA" id="ARBA00010718"/>
    </source>
</evidence>
<dbReference type="PANTHER" id="PTHR18952:SF124">
    <property type="entry name" value="CARBONIC ANHYDRASE 7"/>
    <property type="match status" value="1"/>
</dbReference>
<feature type="chain" id="PRO_5025093662" description="Carbonic anhydrase" evidence="4">
    <location>
        <begin position="30"/>
        <end position="470"/>
    </location>
</feature>
<evidence type="ECO:0000259" key="6">
    <source>
        <dbReference type="PROSITE" id="PS51144"/>
    </source>
</evidence>
<dbReference type="PROSITE" id="PS51144">
    <property type="entry name" value="ALPHA_CA_2"/>
    <property type="match status" value="1"/>
</dbReference>
<feature type="domain" description="Alpha-carbonic anhydrase" evidence="6">
    <location>
        <begin position="209"/>
        <end position="468"/>
    </location>
</feature>
<organism evidence="7">
    <name type="scientific">Culicoides sonorensis</name>
    <name type="common">Biting midge</name>
    <dbReference type="NCBI Taxonomy" id="179676"/>
    <lineage>
        <taxon>Eukaryota</taxon>
        <taxon>Metazoa</taxon>
        <taxon>Ecdysozoa</taxon>
        <taxon>Arthropoda</taxon>
        <taxon>Hexapoda</taxon>
        <taxon>Insecta</taxon>
        <taxon>Pterygota</taxon>
        <taxon>Neoptera</taxon>
        <taxon>Endopterygota</taxon>
        <taxon>Diptera</taxon>
        <taxon>Nematocera</taxon>
        <taxon>Chironomoidea</taxon>
        <taxon>Ceratopogonidae</taxon>
        <taxon>Ceratopogoninae</taxon>
        <taxon>Culicoides</taxon>
        <taxon>Monoculicoides</taxon>
    </lineage>
</organism>
<dbReference type="PANTHER" id="PTHR18952">
    <property type="entry name" value="CARBONIC ANHYDRASE"/>
    <property type="match status" value="1"/>
</dbReference>
<dbReference type="SMART" id="SM01057">
    <property type="entry name" value="Carb_anhydrase"/>
    <property type="match status" value="1"/>
</dbReference>
<keyword evidence="4" id="KW-0732">Signal</keyword>
<comment type="similarity">
    <text evidence="1 4">Belongs to the alpha-carbonic anhydrase family.</text>
</comment>
<evidence type="ECO:0000256" key="3">
    <source>
        <dbReference type="ARBA" id="ARBA00022833"/>
    </source>
</evidence>
<dbReference type="SUPFAM" id="SSF51069">
    <property type="entry name" value="Carbonic anhydrase"/>
    <property type="match status" value="1"/>
</dbReference>
<comment type="catalytic activity">
    <reaction evidence="4">
        <text>hydrogencarbonate + H(+) = CO2 + H2O</text>
        <dbReference type="Rhea" id="RHEA:10748"/>
        <dbReference type="ChEBI" id="CHEBI:15377"/>
        <dbReference type="ChEBI" id="CHEBI:15378"/>
        <dbReference type="ChEBI" id="CHEBI:16526"/>
        <dbReference type="ChEBI" id="CHEBI:17544"/>
        <dbReference type="EC" id="4.2.1.1"/>
    </reaction>
</comment>
<dbReference type="CDD" id="cd00326">
    <property type="entry name" value="alpha_CA"/>
    <property type="match status" value="1"/>
</dbReference>
<comment type="cofactor">
    <cofactor evidence="4">
        <name>Zn(2+)</name>
        <dbReference type="ChEBI" id="CHEBI:29105"/>
    </cofactor>
</comment>
<dbReference type="Gene3D" id="3.10.200.10">
    <property type="entry name" value="Alpha carbonic anhydrase"/>
    <property type="match status" value="1"/>
</dbReference>